<keyword evidence="2" id="KW-0472">Membrane</keyword>
<dbReference type="EMBL" id="BDSP01000148">
    <property type="protein sequence ID" value="GAX20438.1"/>
    <property type="molecule type" value="Genomic_DNA"/>
</dbReference>
<proteinExistence type="predicted"/>
<dbReference type="InParanoid" id="A0A1Z5K368"/>
<evidence type="ECO:0000313" key="4">
    <source>
        <dbReference type="Proteomes" id="UP000198406"/>
    </source>
</evidence>
<keyword evidence="4" id="KW-1185">Reference proteome</keyword>
<feature type="transmembrane region" description="Helical" evidence="2">
    <location>
        <begin position="322"/>
        <end position="342"/>
    </location>
</feature>
<name>A0A1Z5K368_FISSO</name>
<reference evidence="3 4" key="1">
    <citation type="journal article" date="2015" name="Plant Cell">
        <title>Oil accumulation by the oleaginous diatom Fistulifera solaris as revealed by the genome and transcriptome.</title>
        <authorList>
            <person name="Tanaka T."/>
            <person name="Maeda Y."/>
            <person name="Veluchamy A."/>
            <person name="Tanaka M."/>
            <person name="Abida H."/>
            <person name="Marechal E."/>
            <person name="Bowler C."/>
            <person name="Muto M."/>
            <person name="Sunaga Y."/>
            <person name="Tanaka M."/>
            <person name="Yoshino T."/>
            <person name="Taniguchi T."/>
            <person name="Fukuda Y."/>
            <person name="Nemoto M."/>
            <person name="Matsumoto M."/>
            <person name="Wong P.S."/>
            <person name="Aburatani S."/>
            <person name="Fujibuchi W."/>
        </authorList>
    </citation>
    <scope>NUCLEOTIDE SEQUENCE [LARGE SCALE GENOMIC DNA]</scope>
    <source>
        <strain evidence="3 4">JPCC DA0580</strain>
    </source>
</reference>
<dbReference type="AlphaFoldDB" id="A0A1Z5K368"/>
<accession>A0A1Z5K368</accession>
<dbReference type="Proteomes" id="UP000198406">
    <property type="component" value="Unassembled WGS sequence"/>
</dbReference>
<evidence type="ECO:0000256" key="1">
    <source>
        <dbReference type="SAM" id="MobiDB-lite"/>
    </source>
</evidence>
<organism evidence="3 4">
    <name type="scientific">Fistulifera solaris</name>
    <name type="common">Oleaginous diatom</name>
    <dbReference type="NCBI Taxonomy" id="1519565"/>
    <lineage>
        <taxon>Eukaryota</taxon>
        <taxon>Sar</taxon>
        <taxon>Stramenopiles</taxon>
        <taxon>Ochrophyta</taxon>
        <taxon>Bacillariophyta</taxon>
        <taxon>Bacillariophyceae</taxon>
        <taxon>Bacillariophycidae</taxon>
        <taxon>Naviculales</taxon>
        <taxon>Naviculaceae</taxon>
        <taxon>Fistulifera</taxon>
    </lineage>
</organism>
<keyword evidence="2" id="KW-0812">Transmembrane</keyword>
<protein>
    <submittedName>
        <fullName evidence="3">Uncharacterized protein</fullName>
    </submittedName>
</protein>
<evidence type="ECO:0000256" key="2">
    <source>
        <dbReference type="SAM" id="Phobius"/>
    </source>
</evidence>
<keyword evidence="2" id="KW-1133">Transmembrane helix</keyword>
<feature type="region of interest" description="Disordered" evidence="1">
    <location>
        <begin position="150"/>
        <end position="175"/>
    </location>
</feature>
<sequence>MKRKLNASDECSKATATTAGLTFASHSLSSPPADESRCQVAFCEQTAREMTELVNYWQAVESAQKERSPVPSAPVGNSLFAWSDDEDDSTISFDSNLQRKLFSDEEEDEEYQEQVPVKASFAEIIAEPSDSIVREDQASTMAAEISLQTRHLSSELSDESQPSTPSSLDETSSLPSEIHVCSAETSPDWLGSKEEKKIVQNIRAASQQQTQQVNQVTQRTAELEQQVHTTLMNSPLFQRYNRRSPFQKQRQDVLRAIDVALDQQASSPISSSFPRCWQDQCDLWLRYGGHRLEDKLHLGLWEWVPLEWLTIYYYLWAKPSAQTRWTVLFVLGFTLIILWCNLPRSKAATSSLVHFSNKIIFATNYPTKDVYVSEDWLL</sequence>
<gene>
    <name evidence="3" type="ORF">FisN_22Hh004</name>
</gene>
<evidence type="ECO:0000313" key="3">
    <source>
        <dbReference type="EMBL" id="GAX20438.1"/>
    </source>
</evidence>
<comment type="caution">
    <text evidence="3">The sequence shown here is derived from an EMBL/GenBank/DDBJ whole genome shotgun (WGS) entry which is preliminary data.</text>
</comment>